<evidence type="ECO:0000313" key="8">
    <source>
        <dbReference type="Proteomes" id="UP000314982"/>
    </source>
</evidence>
<accession>A0A4W5PLN5</accession>
<dbReference type="Gene3D" id="4.10.1110.10">
    <property type="entry name" value="AN1-like Zinc finger"/>
    <property type="match status" value="1"/>
</dbReference>
<proteinExistence type="predicted"/>
<evidence type="ECO:0000256" key="1">
    <source>
        <dbReference type="ARBA" id="ARBA00022723"/>
    </source>
</evidence>
<keyword evidence="2 4" id="KW-0863">Zinc-finger</keyword>
<feature type="domain" description="AN1-type" evidence="6">
    <location>
        <begin position="159"/>
        <end position="205"/>
    </location>
</feature>
<organism evidence="7 8">
    <name type="scientific">Hucho hucho</name>
    <name type="common">huchen</name>
    <dbReference type="NCBI Taxonomy" id="62062"/>
    <lineage>
        <taxon>Eukaryota</taxon>
        <taxon>Metazoa</taxon>
        <taxon>Chordata</taxon>
        <taxon>Craniata</taxon>
        <taxon>Vertebrata</taxon>
        <taxon>Euteleostomi</taxon>
        <taxon>Actinopterygii</taxon>
        <taxon>Neopterygii</taxon>
        <taxon>Teleostei</taxon>
        <taxon>Protacanthopterygii</taxon>
        <taxon>Salmoniformes</taxon>
        <taxon>Salmonidae</taxon>
        <taxon>Salmoninae</taxon>
        <taxon>Hucho</taxon>
    </lineage>
</organism>
<dbReference type="PROSITE" id="PS51039">
    <property type="entry name" value="ZF_AN1"/>
    <property type="match status" value="1"/>
</dbReference>
<evidence type="ECO:0000259" key="6">
    <source>
        <dbReference type="PROSITE" id="PS51039"/>
    </source>
</evidence>
<dbReference type="Ensembl" id="ENSHHUT00000064640.1">
    <property type="protein sequence ID" value="ENSHHUP00000062525.1"/>
    <property type="gene ID" value="ENSHHUG00000036946.1"/>
</dbReference>
<reference evidence="7" key="3">
    <citation type="submission" date="2025-09" db="UniProtKB">
        <authorList>
            <consortium name="Ensembl"/>
        </authorList>
    </citation>
    <scope>IDENTIFICATION</scope>
</reference>
<feature type="compositionally biased region" description="Basic and acidic residues" evidence="5">
    <location>
        <begin position="147"/>
        <end position="159"/>
    </location>
</feature>
<dbReference type="PANTHER" id="PTHR10634">
    <property type="entry name" value="AN1-TYPE ZINC FINGER PROTEIN"/>
    <property type="match status" value="1"/>
</dbReference>
<feature type="compositionally biased region" description="Basic and acidic residues" evidence="5">
    <location>
        <begin position="117"/>
        <end position="131"/>
    </location>
</feature>
<feature type="compositionally biased region" description="Polar residues" evidence="5">
    <location>
        <begin position="134"/>
        <end position="145"/>
    </location>
</feature>
<feature type="compositionally biased region" description="Polar residues" evidence="5">
    <location>
        <begin position="79"/>
        <end position="89"/>
    </location>
</feature>
<dbReference type="SUPFAM" id="SSF118310">
    <property type="entry name" value="AN1-like Zinc finger"/>
    <property type="match status" value="1"/>
</dbReference>
<keyword evidence="3" id="KW-0862">Zinc</keyword>
<dbReference type="SMART" id="SM00154">
    <property type="entry name" value="ZnF_AN1"/>
    <property type="match status" value="1"/>
</dbReference>
<dbReference type="InterPro" id="IPR035896">
    <property type="entry name" value="AN1-like_Znf"/>
</dbReference>
<dbReference type="GO" id="GO:0008270">
    <property type="term" value="F:zinc ion binding"/>
    <property type="evidence" value="ECO:0007669"/>
    <property type="project" value="UniProtKB-KW"/>
</dbReference>
<evidence type="ECO:0000256" key="2">
    <source>
        <dbReference type="ARBA" id="ARBA00022771"/>
    </source>
</evidence>
<dbReference type="InterPro" id="IPR000058">
    <property type="entry name" value="Znf_AN1"/>
</dbReference>
<reference evidence="8" key="1">
    <citation type="submission" date="2018-06" db="EMBL/GenBank/DDBJ databases">
        <title>Genome assembly of Danube salmon.</title>
        <authorList>
            <person name="Macqueen D.J."/>
            <person name="Gundappa M.K."/>
        </authorList>
    </citation>
    <scope>NUCLEOTIDE SEQUENCE [LARGE SCALE GENOMIC DNA]</scope>
</reference>
<evidence type="ECO:0000256" key="5">
    <source>
        <dbReference type="SAM" id="MobiDB-lite"/>
    </source>
</evidence>
<evidence type="ECO:0000256" key="3">
    <source>
        <dbReference type="ARBA" id="ARBA00022833"/>
    </source>
</evidence>
<evidence type="ECO:0000313" key="7">
    <source>
        <dbReference type="Ensembl" id="ENSHHUP00000062525.1"/>
    </source>
</evidence>
<sequence>MPSCKTKLLLALASARSIYPPPFPSPEHLRLHMLCPVRTLHIYMDRTKGFRKCDQLFVSWVKPHTERAPCRAAVESEQQEPSTAGSSGTLPDRQDSQPMRSQDSQDRKSVRSPAPEDSSRKRKLEEPDGEKVSVSVSEDTDQASVDVQDKPSDSDEPKATKKNRCFSCRKKVGLTGFDCRCGNVFCSMHRYSDIHNCTFNYKADAAEKIRKANPVCVGEKIQKI</sequence>
<dbReference type="AlphaFoldDB" id="A0A4W5PLN5"/>
<dbReference type="GeneTree" id="ENSGT00940000160833"/>
<protein>
    <submittedName>
        <fullName evidence="7">Zinc finger AN1-type containing 6</fullName>
    </submittedName>
</protein>
<keyword evidence="1" id="KW-0479">Metal-binding</keyword>
<reference evidence="7" key="2">
    <citation type="submission" date="2025-08" db="UniProtKB">
        <authorList>
            <consortium name="Ensembl"/>
        </authorList>
    </citation>
    <scope>IDENTIFICATION</scope>
</reference>
<dbReference type="InterPro" id="IPR050652">
    <property type="entry name" value="AN1_A20_ZnFinger"/>
</dbReference>
<dbReference type="Proteomes" id="UP000314982">
    <property type="component" value="Unassembled WGS sequence"/>
</dbReference>
<name>A0A4W5PLN5_9TELE</name>
<keyword evidence="8" id="KW-1185">Reference proteome</keyword>
<dbReference type="Pfam" id="PF01428">
    <property type="entry name" value="zf-AN1"/>
    <property type="match status" value="1"/>
</dbReference>
<feature type="region of interest" description="Disordered" evidence="5">
    <location>
        <begin position="71"/>
        <end position="160"/>
    </location>
</feature>
<dbReference type="PANTHER" id="PTHR10634:SF149">
    <property type="entry name" value="AN1-TYPE DOMAIN-CONTAINING PROTEIN-RELATED"/>
    <property type="match status" value="1"/>
</dbReference>
<dbReference type="FunFam" id="4.10.1110.10:FF:000001">
    <property type="entry name" value="Zinc finger AN1-type containing 6"/>
    <property type="match status" value="1"/>
</dbReference>
<evidence type="ECO:0000256" key="4">
    <source>
        <dbReference type="PROSITE-ProRule" id="PRU00449"/>
    </source>
</evidence>